<dbReference type="EMBL" id="PEKP01000010">
    <property type="protein sequence ID" value="PIK26907.1"/>
    <property type="molecule type" value="Genomic_DNA"/>
</dbReference>
<dbReference type="Proteomes" id="UP000230768">
    <property type="component" value="Unassembled WGS sequence"/>
</dbReference>
<dbReference type="AlphaFoldDB" id="A0A2G8ITU3"/>
<name>A0A2G8ITU3_BACPU</name>
<organism evidence="1 2">
    <name type="scientific">Bacillus pumilus</name>
    <name type="common">Bacillus mesentericus</name>
    <dbReference type="NCBI Taxonomy" id="1408"/>
    <lineage>
        <taxon>Bacteria</taxon>
        <taxon>Bacillati</taxon>
        <taxon>Bacillota</taxon>
        <taxon>Bacilli</taxon>
        <taxon>Bacillales</taxon>
        <taxon>Bacillaceae</taxon>
        <taxon>Bacillus</taxon>
    </lineage>
</organism>
<reference evidence="1 2" key="1">
    <citation type="submission" date="2017-11" db="EMBL/GenBank/DDBJ databases">
        <title>Draft genome sequence of Bacillus pumilus 51_5il from lake Gorkoye (Russia: Novosibirsk region).</title>
        <authorList>
            <person name="Shipova A.A."/>
            <person name="Rozanov A.S."/>
            <person name="Bryanskaya A.V."/>
            <person name="Peltek S.E."/>
        </authorList>
    </citation>
    <scope>NUCLEOTIDE SEQUENCE [LARGE SCALE GENOMIC DNA]</scope>
    <source>
        <strain evidence="1 2">51_5il</strain>
    </source>
</reference>
<proteinExistence type="predicted"/>
<sequence>MALSPKPWLKSLTDNIIFYTSNRFKTASASHDYIELSGSIKASKEKLRFKADFEILKDRLNEDKGDRHDGNLGIF</sequence>
<evidence type="ECO:0000313" key="2">
    <source>
        <dbReference type="Proteomes" id="UP000230768"/>
    </source>
</evidence>
<evidence type="ECO:0000313" key="1">
    <source>
        <dbReference type="EMBL" id="PIK26907.1"/>
    </source>
</evidence>
<comment type="caution">
    <text evidence="1">The sequence shown here is derived from an EMBL/GenBank/DDBJ whole genome shotgun (WGS) entry which is preliminary data.</text>
</comment>
<gene>
    <name evidence="1" type="ORF">CTV99_09340</name>
</gene>
<accession>A0A2G8ITU3</accession>
<protein>
    <submittedName>
        <fullName evidence="1">Uncharacterized protein</fullName>
    </submittedName>
</protein>